<name>A0A8J5UGV1_FUSOX</name>
<evidence type="ECO:0000256" key="1">
    <source>
        <dbReference type="SAM" id="MobiDB-lite"/>
    </source>
</evidence>
<protein>
    <submittedName>
        <fullName evidence="2">Uncharacterized protein</fullName>
    </submittedName>
</protein>
<sequence>MADLSEEGKAIVQEELKGYLATLRTLKSSRLGGPSGIVVPPYSVMQRAQSNNWTLSPSEQREPGPLSAVEGEVDDSGKLLEFLNSQNIQSK</sequence>
<dbReference type="AlphaFoldDB" id="A0A8J5UGV1"/>
<gene>
    <name evidence="2" type="ORF">Forpi1262_v015763</name>
</gene>
<dbReference type="EMBL" id="JAELUR010000016">
    <property type="protein sequence ID" value="KAG7423276.1"/>
    <property type="molecule type" value="Genomic_DNA"/>
</dbReference>
<dbReference type="Proteomes" id="UP000693942">
    <property type="component" value="Unassembled WGS sequence"/>
</dbReference>
<feature type="region of interest" description="Disordered" evidence="1">
    <location>
        <begin position="51"/>
        <end position="71"/>
    </location>
</feature>
<accession>A0A8J5UGV1</accession>
<evidence type="ECO:0000313" key="3">
    <source>
        <dbReference type="Proteomes" id="UP000693942"/>
    </source>
</evidence>
<evidence type="ECO:0000313" key="2">
    <source>
        <dbReference type="EMBL" id="KAG7423276.1"/>
    </source>
</evidence>
<comment type="caution">
    <text evidence="2">The sequence shown here is derived from an EMBL/GenBank/DDBJ whole genome shotgun (WGS) entry which is preliminary data.</text>
</comment>
<reference evidence="2" key="1">
    <citation type="submission" date="2021-04" db="EMBL/GenBank/DDBJ databases">
        <title>First draft genome resource for Brassicaceae pathogens Fusarium oxysporum f. sp. raphani and Fusarium oxysporum f. sp. rapae.</title>
        <authorList>
            <person name="Asai S."/>
        </authorList>
    </citation>
    <scope>NUCLEOTIDE SEQUENCE</scope>
    <source>
        <strain evidence="2">Tf1262</strain>
    </source>
</reference>
<proteinExistence type="predicted"/>
<organism evidence="2 3">
    <name type="scientific">Fusarium oxysporum f. sp. raphani</name>
    <dbReference type="NCBI Taxonomy" id="96318"/>
    <lineage>
        <taxon>Eukaryota</taxon>
        <taxon>Fungi</taxon>
        <taxon>Dikarya</taxon>
        <taxon>Ascomycota</taxon>
        <taxon>Pezizomycotina</taxon>
        <taxon>Sordariomycetes</taxon>
        <taxon>Hypocreomycetidae</taxon>
        <taxon>Hypocreales</taxon>
        <taxon>Nectriaceae</taxon>
        <taxon>Fusarium</taxon>
        <taxon>Fusarium oxysporum species complex</taxon>
    </lineage>
</organism>